<dbReference type="GeneID" id="34560448"/>
<evidence type="ECO:0000313" key="3">
    <source>
        <dbReference type="Proteomes" id="UP000176998"/>
    </source>
</evidence>
<dbReference type="Proteomes" id="UP000176998">
    <property type="component" value="Unassembled WGS sequence"/>
</dbReference>
<reference evidence="2 3" key="1">
    <citation type="submission" date="2016-09" db="EMBL/GenBank/DDBJ databases">
        <authorList>
            <person name="Capua I."/>
            <person name="De Benedictis P."/>
            <person name="Joannis T."/>
            <person name="Lombin L.H."/>
            <person name="Cattoli G."/>
        </authorList>
    </citation>
    <scope>NUCLEOTIDE SEQUENCE [LARGE SCALE GENOMIC DNA]</scope>
    <source>
        <strain evidence="2 3">IMI 309357</strain>
    </source>
</reference>
<protein>
    <submittedName>
        <fullName evidence="2">Uncharacterized protein</fullName>
    </submittedName>
</protein>
<feature type="region of interest" description="Disordered" evidence="1">
    <location>
        <begin position="81"/>
        <end position="104"/>
    </location>
</feature>
<comment type="caution">
    <text evidence="2">The sequence shown here is derived from an EMBL/GenBank/DDBJ whole genome shotgun (WGS) entry which is preliminary data.</text>
</comment>
<gene>
    <name evidence="2" type="ORF">CORC01_07301</name>
</gene>
<evidence type="ECO:0000256" key="1">
    <source>
        <dbReference type="SAM" id="MobiDB-lite"/>
    </source>
</evidence>
<name>A0A1G4B7S8_9PEZI</name>
<dbReference type="RefSeq" id="XP_022474550.1">
    <property type="nucleotide sequence ID" value="XM_022618938.1"/>
</dbReference>
<dbReference type="AlphaFoldDB" id="A0A1G4B7S8"/>
<proteinExistence type="predicted"/>
<organism evidence="2 3">
    <name type="scientific">Colletotrichum orchidophilum</name>
    <dbReference type="NCBI Taxonomy" id="1209926"/>
    <lineage>
        <taxon>Eukaryota</taxon>
        <taxon>Fungi</taxon>
        <taxon>Dikarya</taxon>
        <taxon>Ascomycota</taxon>
        <taxon>Pezizomycotina</taxon>
        <taxon>Sordariomycetes</taxon>
        <taxon>Hypocreomycetidae</taxon>
        <taxon>Glomerellales</taxon>
        <taxon>Glomerellaceae</taxon>
        <taxon>Colletotrichum</taxon>
    </lineage>
</organism>
<evidence type="ECO:0000313" key="2">
    <source>
        <dbReference type="EMBL" id="OHE97396.1"/>
    </source>
</evidence>
<sequence length="104" mass="11397">MAAGGHNVFTITAISPRCARALEEIPPSRRDGGSGDTSDQLAICRADFEPNISPLEASLIETLTRPEREIVFAPKSNATADVDHQRVYRRRSERRASSRCLSAT</sequence>
<keyword evidence="3" id="KW-1185">Reference proteome</keyword>
<dbReference type="EMBL" id="MJBS01000058">
    <property type="protein sequence ID" value="OHE97396.1"/>
    <property type="molecule type" value="Genomic_DNA"/>
</dbReference>
<accession>A0A1G4B7S8</accession>